<evidence type="ECO:0000313" key="3">
    <source>
        <dbReference type="Proteomes" id="UP000031668"/>
    </source>
</evidence>
<accession>A0A0C2NCB0</accession>
<evidence type="ECO:0000313" key="2">
    <source>
        <dbReference type="EMBL" id="KII73945.1"/>
    </source>
</evidence>
<dbReference type="Proteomes" id="UP000031668">
    <property type="component" value="Unassembled WGS sequence"/>
</dbReference>
<gene>
    <name evidence="2" type="ORF">RF11_05999</name>
</gene>
<proteinExistence type="predicted"/>
<name>A0A0C2NCB0_THEKT</name>
<comment type="caution">
    <text evidence="2">The sequence shown here is derived from an EMBL/GenBank/DDBJ whole genome shotgun (WGS) entry which is preliminary data.</text>
</comment>
<feature type="transmembrane region" description="Helical" evidence="1">
    <location>
        <begin position="187"/>
        <end position="206"/>
    </location>
</feature>
<keyword evidence="1" id="KW-1133">Transmembrane helix</keyword>
<reference evidence="2 3" key="1">
    <citation type="journal article" date="2014" name="Genome Biol. Evol.">
        <title>The genome of the myxosporean Thelohanellus kitauei shows adaptations to nutrient acquisition within its fish host.</title>
        <authorList>
            <person name="Yang Y."/>
            <person name="Xiong J."/>
            <person name="Zhou Z."/>
            <person name="Huo F."/>
            <person name="Miao W."/>
            <person name="Ran C."/>
            <person name="Liu Y."/>
            <person name="Zhang J."/>
            <person name="Feng J."/>
            <person name="Wang M."/>
            <person name="Wang M."/>
            <person name="Wang L."/>
            <person name="Yao B."/>
        </authorList>
    </citation>
    <scope>NUCLEOTIDE SEQUENCE [LARGE SCALE GENOMIC DNA]</scope>
    <source>
        <strain evidence="2">Wuqing</strain>
    </source>
</reference>
<keyword evidence="1" id="KW-0812">Transmembrane</keyword>
<evidence type="ECO:0000256" key="1">
    <source>
        <dbReference type="SAM" id="Phobius"/>
    </source>
</evidence>
<dbReference type="AlphaFoldDB" id="A0A0C2NCB0"/>
<protein>
    <submittedName>
        <fullName evidence="2">Uncharacterized protein</fullName>
    </submittedName>
</protein>
<sequence length="225" mass="26985">MSLTDAHCDIPNLGDYLQKLVEKQIDSNAYFNEWVQTELVPNAVNMEHCTLLENKKFILKEFQLFLDRKSINTDQYTLMVKSAFCNLWTLNDEYEEAIPEFFDNRKIVMDTIIEYLQANNVSDLFSSVMKYLKEQSYHSDWVENRFLYKIFRCYIFNKSKEQILGGLLAYYDHPSGITPQHRPAYQYVQYIFGFFFLLLIIWSFRYQFTEGYLSKYDEHTDQLMP</sequence>
<keyword evidence="1" id="KW-0472">Membrane</keyword>
<dbReference type="EMBL" id="JWZT01000593">
    <property type="protein sequence ID" value="KII73945.1"/>
    <property type="molecule type" value="Genomic_DNA"/>
</dbReference>
<keyword evidence="3" id="KW-1185">Reference proteome</keyword>
<organism evidence="2 3">
    <name type="scientific">Thelohanellus kitauei</name>
    <name type="common">Myxosporean</name>
    <dbReference type="NCBI Taxonomy" id="669202"/>
    <lineage>
        <taxon>Eukaryota</taxon>
        <taxon>Metazoa</taxon>
        <taxon>Cnidaria</taxon>
        <taxon>Myxozoa</taxon>
        <taxon>Myxosporea</taxon>
        <taxon>Bivalvulida</taxon>
        <taxon>Platysporina</taxon>
        <taxon>Myxobolidae</taxon>
        <taxon>Thelohanellus</taxon>
    </lineage>
</organism>